<name>A0AAX6GT03_IRIPA</name>
<dbReference type="EMBL" id="JANAVB010016797">
    <property type="protein sequence ID" value="KAJ6831455.1"/>
    <property type="molecule type" value="Genomic_DNA"/>
</dbReference>
<dbReference type="InterPro" id="IPR027640">
    <property type="entry name" value="Kinesin-like_fam"/>
</dbReference>
<dbReference type="InterPro" id="IPR027417">
    <property type="entry name" value="P-loop_NTPase"/>
</dbReference>
<comment type="similarity">
    <text evidence="1">Belongs to the TRAFAC class myosin-kinesin ATPase superfamily. Kinesin family. KIN-7 subfamily.</text>
</comment>
<dbReference type="InterPro" id="IPR036961">
    <property type="entry name" value="Kinesin_motor_dom_sf"/>
</dbReference>
<dbReference type="CDD" id="cd01374">
    <property type="entry name" value="KISc_CENP_E"/>
    <property type="match status" value="1"/>
</dbReference>
<evidence type="ECO:0000259" key="11">
    <source>
        <dbReference type="PROSITE" id="PS50067"/>
    </source>
</evidence>
<evidence type="ECO:0000256" key="1">
    <source>
        <dbReference type="ARBA" id="ARBA00007310"/>
    </source>
</evidence>
<keyword evidence="3 7" id="KW-0547">Nucleotide-binding</keyword>
<comment type="caution">
    <text evidence="12">The sequence shown here is derived from an EMBL/GenBank/DDBJ whole genome shotgun (WGS) entry which is preliminary data.</text>
</comment>
<dbReference type="InterPro" id="IPR001752">
    <property type="entry name" value="Kinesin_motor_dom"/>
</dbReference>
<protein>
    <recommendedName>
        <fullName evidence="8">Kinesin-like protein</fullName>
    </recommendedName>
</protein>
<organism evidence="12 13">
    <name type="scientific">Iris pallida</name>
    <name type="common">Sweet iris</name>
    <dbReference type="NCBI Taxonomy" id="29817"/>
    <lineage>
        <taxon>Eukaryota</taxon>
        <taxon>Viridiplantae</taxon>
        <taxon>Streptophyta</taxon>
        <taxon>Embryophyta</taxon>
        <taxon>Tracheophyta</taxon>
        <taxon>Spermatophyta</taxon>
        <taxon>Magnoliopsida</taxon>
        <taxon>Liliopsida</taxon>
        <taxon>Asparagales</taxon>
        <taxon>Iridaceae</taxon>
        <taxon>Iridoideae</taxon>
        <taxon>Irideae</taxon>
        <taxon>Iris</taxon>
    </lineage>
</organism>
<dbReference type="GO" id="GO:0005874">
    <property type="term" value="C:microtubule"/>
    <property type="evidence" value="ECO:0007669"/>
    <property type="project" value="UniProtKB-KW"/>
</dbReference>
<reference evidence="12" key="2">
    <citation type="submission" date="2023-04" db="EMBL/GenBank/DDBJ databases">
        <authorList>
            <person name="Bruccoleri R.E."/>
            <person name="Oakeley E.J."/>
            <person name="Faust A.-M."/>
            <person name="Dessus-Babus S."/>
            <person name="Altorfer M."/>
            <person name="Burckhardt D."/>
            <person name="Oertli M."/>
            <person name="Naumann U."/>
            <person name="Petersen F."/>
            <person name="Wong J."/>
        </authorList>
    </citation>
    <scope>NUCLEOTIDE SEQUENCE</scope>
    <source>
        <strain evidence="12">GSM-AAB239-AS_SAM_17_03QT</strain>
        <tissue evidence="12">Leaf</tissue>
    </source>
</reference>
<feature type="region of interest" description="Disordered" evidence="10">
    <location>
        <begin position="420"/>
        <end position="473"/>
    </location>
</feature>
<feature type="domain" description="Kinesin motor" evidence="11">
    <location>
        <begin position="16"/>
        <end position="338"/>
    </location>
</feature>
<dbReference type="Pfam" id="PF11995">
    <property type="entry name" value="DUF3490"/>
    <property type="match status" value="1"/>
</dbReference>
<dbReference type="FunFam" id="3.40.850.10:FF:000016">
    <property type="entry name" value="Kinesin-like protein"/>
    <property type="match status" value="1"/>
</dbReference>
<sequence>MGSIAGDDVGGGKEERIFVSVRVRPLNERELERSDVSDWECINADTIIFKNSLPERSMFPTAYTFDRVFGCESTTRQVYEEGAKEVAVSVLSGINSSIFAYGQTSSGKTYTMNGITEYTVSDIYDYIQKHQEREFILKFSAMEIYNEAVRDLLSPDSAPLRLLDDPEKGTIVEKLTEETLRDQDHFRELLSFCEDQRQIGETSLNEMSSRSHQILRLAIESSAREVSGMGNLSTLAATVNFVDLAGSERASQALTAGTRLKEGCHINRSLLTLGTVIRKLSKGRNGHIPYRDSKLTRILQSSLGGNAKTAIICTMSPARTHIEQSRNTLLFASCAKEVVNNAQVNVVMSDKALVKHLQRELARLESELRCMVPTSTSNPDALKEKDAQIKKMEKEMKELMQQRDLAQSRLEDLLKALGDDQGPRQWEEPSHSYIPRAPNSCEDTFSTSEPSQSPDFRNTKFDASSGTNDCTEPHLQPYNGKTEEDHATPLYQSASAPSFMGQQEVSEFTSHDFEDHWKEVQCIEMVKPSMNIIKDCNLLSTEKSDSSLSPSIDAQEPANLKPKPKEEKDWTLEPSPISLVKISSSSRRQALARSRSCRATMTTRSSTWFHEEEENVDTPPSIFLKDFPGRPEATTRRHYSINFGAELERCSKDAELQTHSRNGSISQASEQSSEQSSDDVLKPQNIKTCTDEGVTNISNIVEGMEEMAHMQYQNRLADGQEMENSANYDVGFKVTAKDVCLEPTLGSSPSPSRWPLEFEKKQREIVELWHACNVSLIHRSYFFLLIKGDPTDSFYIEVEYRRLSFLRSTSSEGSLDKTTAADDASFALSLKNLRREREKLCRGLNRFSAAERDSLYTKWGIALGSKKRRVQLSQRVWTDTKDMEHVRESAVLVAEVFRFLEPAQAPREMFGLSFTPQLTSRRSFGWRNGTSSFG</sequence>
<evidence type="ECO:0000256" key="10">
    <source>
        <dbReference type="SAM" id="MobiDB-lite"/>
    </source>
</evidence>
<evidence type="ECO:0000313" key="12">
    <source>
        <dbReference type="EMBL" id="KAJ6831455.1"/>
    </source>
</evidence>
<feature type="region of interest" description="Disordered" evidence="10">
    <location>
        <begin position="543"/>
        <end position="574"/>
    </location>
</feature>
<dbReference type="PANTHER" id="PTHR47968">
    <property type="entry name" value="CENTROMERE PROTEIN E"/>
    <property type="match status" value="1"/>
</dbReference>
<evidence type="ECO:0000256" key="2">
    <source>
        <dbReference type="ARBA" id="ARBA00022701"/>
    </source>
</evidence>
<keyword evidence="5 9" id="KW-0175">Coiled coil</keyword>
<evidence type="ECO:0000256" key="8">
    <source>
        <dbReference type="RuleBase" id="RU000394"/>
    </source>
</evidence>
<dbReference type="PROSITE" id="PS00411">
    <property type="entry name" value="KINESIN_MOTOR_1"/>
    <property type="match status" value="1"/>
</dbReference>
<dbReference type="PROSITE" id="PS50067">
    <property type="entry name" value="KINESIN_MOTOR_2"/>
    <property type="match status" value="1"/>
</dbReference>
<reference evidence="12" key="1">
    <citation type="journal article" date="2023" name="GigaByte">
        <title>Genome assembly of the bearded iris, Iris pallida Lam.</title>
        <authorList>
            <person name="Bruccoleri R.E."/>
            <person name="Oakeley E.J."/>
            <person name="Faust A.M.E."/>
            <person name="Altorfer M."/>
            <person name="Dessus-Babus S."/>
            <person name="Burckhardt D."/>
            <person name="Oertli M."/>
            <person name="Naumann U."/>
            <person name="Petersen F."/>
            <person name="Wong J."/>
        </authorList>
    </citation>
    <scope>NUCLEOTIDE SEQUENCE</scope>
    <source>
        <strain evidence="12">GSM-AAB239-AS_SAM_17_03QT</strain>
    </source>
</reference>
<feature type="binding site" evidence="7">
    <location>
        <begin position="102"/>
        <end position="109"/>
    </location>
    <ligand>
        <name>ATP</name>
        <dbReference type="ChEBI" id="CHEBI:30616"/>
    </ligand>
</feature>
<evidence type="ECO:0000256" key="5">
    <source>
        <dbReference type="ARBA" id="ARBA00023054"/>
    </source>
</evidence>
<dbReference type="GO" id="GO:0008017">
    <property type="term" value="F:microtubule binding"/>
    <property type="evidence" value="ECO:0007669"/>
    <property type="project" value="InterPro"/>
</dbReference>
<evidence type="ECO:0000256" key="7">
    <source>
        <dbReference type="PROSITE-ProRule" id="PRU00283"/>
    </source>
</evidence>
<evidence type="ECO:0000256" key="9">
    <source>
        <dbReference type="SAM" id="Coils"/>
    </source>
</evidence>
<dbReference type="Proteomes" id="UP001140949">
    <property type="component" value="Unassembled WGS sequence"/>
</dbReference>
<dbReference type="InterPro" id="IPR021881">
    <property type="entry name" value="NACK_C"/>
</dbReference>
<dbReference type="PANTHER" id="PTHR47968:SF18">
    <property type="entry name" value="KINESIN-LIKE PROTEIN KIN-7F"/>
    <property type="match status" value="1"/>
</dbReference>
<proteinExistence type="inferred from homology"/>
<evidence type="ECO:0000256" key="4">
    <source>
        <dbReference type="ARBA" id="ARBA00022840"/>
    </source>
</evidence>
<keyword evidence="13" id="KW-1185">Reference proteome</keyword>
<dbReference type="GO" id="GO:0005524">
    <property type="term" value="F:ATP binding"/>
    <property type="evidence" value="ECO:0007669"/>
    <property type="project" value="UniProtKB-UniRule"/>
</dbReference>
<feature type="compositionally biased region" description="Polar residues" evidence="10">
    <location>
        <begin position="543"/>
        <end position="552"/>
    </location>
</feature>
<feature type="compositionally biased region" description="Basic and acidic residues" evidence="10">
    <location>
        <begin position="420"/>
        <end position="430"/>
    </location>
</feature>
<feature type="region of interest" description="Disordered" evidence="10">
    <location>
        <begin position="657"/>
        <end position="687"/>
    </location>
</feature>
<feature type="compositionally biased region" description="Polar residues" evidence="10">
    <location>
        <begin position="441"/>
        <end position="470"/>
    </location>
</feature>
<dbReference type="AlphaFoldDB" id="A0AAX6GT03"/>
<accession>A0AAX6GT03</accession>
<keyword evidence="6 7" id="KW-0505">Motor protein</keyword>
<evidence type="ECO:0000256" key="6">
    <source>
        <dbReference type="ARBA" id="ARBA00023175"/>
    </source>
</evidence>
<keyword evidence="4 7" id="KW-0067">ATP-binding</keyword>
<evidence type="ECO:0000256" key="3">
    <source>
        <dbReference type="ARBA" id="ARBA00022741"/>
    </source>
</evidence>
<feature type="coiled-coil region" evidence="9">
    <location>
        <begin position="347"/>
        <end position="416"/>
    </location>
</feature>
<feature type="compositionally biased region" description="Low complexity" evidence="10">
    <location>
        <begin position="664"/>
        <end position="675"/>
    </location>
</feature>
<dbReference type="PRINTS" id="PR00380">
    <property type="entry name" value="KINESINHEAVY"/>
</dbReference>
<dbReference type="GO" id="GO:0007018">
    <property type="term" value="P:microtubule-based movement"/>
    <property type="evidence" value="ECO:0007669"/>
    <property type="project" value="InterPro"/>
</dbReference>
<dbReference type="GO" id="GO:0003777">
    <property type="term" value="F:microtubule motor activity"/>
    <property type="evidence" value="ECO:0007669"/>
    <property type="project" value="InterPro"/>
</dbReference>
<dbReference type="Gene3D" id="3.40.850.10">
    <property type="entry name" value="Kinesin motor domain"/>
    <property type="match status" value="1"/>
</dbReference>
<keyword evidence="2 8" id="KW-0493">Microtubule</keyword>
<dbReference type="InterPro" id="IPR019821">
    <property type="entry name" value="Kinesin_motor_CS"/>
</dbReference>
<evidence type="ECO:0000313" key="13">
    <source>
        <dbReference type="Proteomes" id="UP001140949"/>
    </source>
</evidence>
<gene>
    <name evidence="12" type="ORF">M6B38_349020</name>
</gene>
<dbReference type="SUPFAM" id="SSF52540">
    <property type="entry name" value="P-loop containing nucleoside triphosphate hydrolases"/>
    <property type="match status" value="1"/>
</dbReference>
<dbReference type="Pfam" id="PF00225">
    <property type="entry name" value="Kinesin"/>
    <property type="match status" value="1"/>
</dbReference>
<dbReference type="SMART" id="SM00129">
    <property type="entry name" value="KISc"/>
    <property type="match status" value="1"/>
</dbReference>